<sequence length="552" mass="60119">MAPMTSRRPVSAPDDAEELADTSLWQLAGRCRGGEEEVQPASSYQGFSMRAKELVRNSSLSFGPRNHHRGAGAEESNKPDGDHGAAAAAGLHHDGFLSRRRQTSMDISSLEVLITKTGYQEPYYMETMHSPSSEILHPMRSLFLDRISGASPTELPPVRKDKQTEVVSSVSPEEHYTSNTDEHDPSSPPVSYFSEFPELKKRREKIVEEEEEEEEAIVVEPVAAATEQESGEPAAAAGQKGSSGGGDGGPPADAPPSIPNVVVMVVYDAEKKPTTTGLDYAINTIVKEGDEIIVVGYLQHVMSPMGHKMLADTTKFIGVNEKCLKGEMLERKQLVEKMILNSGRGQICAKKKVNLSTRIVPGALPRVIVVQEAESSHATWVIFDRNAMKEKKMYYSEHLKCHVLRIKSDGCSTETIRSLGPTPGPFADSVLSASFTSSESSSSTDHSSISNMSHEFSPSIWSRFKSFGSRQSSSVNHQQSVSATSSSIQSSPRTLVLSSTPEDTEYIVSSIPTINEFSFDSPNQKSMLNSATKLKAFYLGEDANIPQWDGAA</sequence>
<evidence type="ECO:0000313" key="3">
    <source>
        <dbReference type="Proteomes" id="UP001497522"/>
    </source>
</evidence>
<feature type="compositionally biased region" description="Acidic residues" evidence="1">
    <location>
        <begin position="207"/>
        <end position="217"/>
    </location>
</feature>
<keyword evidence="3" id="KW-1185">Reference proteome</keyword>
<feature type="compositionally biased region" description="Low complexity" evidence="1">
    <location>
        <begin position="475"/>
        <end position="491"/>
    </location>
</feature>
<feature type="region of interest" description="Disordered" evidence="1">
    <location>
        <begin position="58"/>
        <end position="87"/>
    </location>
</feature>
<feature type="compositionally biased region" description="Basic and acidic residues" evidence="1">
    <location>
        <begin position="172"/>
        <end position="185"/>
    </location>
</feature>
<dbReference type="InterPro" id="IPR002812">
    <property type="entry name" value="DHQS"/>
</dbReference>
<evidence type="ECO:0000256" key="1">
    <source>
        <dbReference type="SAM" id="MobiDB-lite"/>
    </source>
</evidence>
<gene>
    <name evidence="2" type="ORF">CSSPJE1EN2_LOCUS22629</name>
</gene>
<protein>
    <submittedName>
        <fullName evidence="2">Uncharacterized protein</fullName>
    </submittedName>
</protein>
<proteinExistence type="predicted"/>
<feature type="compositionally biased region" description="Low complexity" evidence="1">
    <location>
        <begin position="218"/>
        <end position="240"/>
    </location>
</feature>
<feature type="region of interest" description="Disordered" evidence="1">
    <location>
        <begin position="475"/>
        <end position="499"/>
    </location>
</feature>
<feature type="region of interest" description="Disordered" evidence="1">
    <location>
        <begin position="151"/>
        <end position="257"/>
    </location>
</feature>
<reference evidence="2" key="1">
    <citation type="submission" date="2024-03" db="EMBL/GenBank/DDBJ databases">
        <authorList>
            <consortium name="ELIXIR-Norway"/>
            <consortium name="Elixir Norway"/>
        </authorList>
    </citation>
    <scope>NUCLEOTIDE SEQUENCE</scope>
</reference>
<organism evidence="2 3">
    <name type="scientific">Sphagnum jensenii</name>
    <dbReference type="NCBI Taxonomy" id="128206"/>
    <lineage>
        <taxon>Eukaryota</taxon>
        <taxon>Viridiplantae</taxon>
        <taxon>Streptophyta</taxon>
        <taxon>Embryophyta</taxon>
        <taxon>Bryophyta</taxon>
        <taxon>Sphagnophytina</taxon>
        <taxon>Sphagnopsida</taxon>
        <taxon>Sphagnales</taxon>
        <taxon>Sphagnaceae</taxon>
        <taxon>Sphagnum</taxon>
    </lineage>
</organism>
<dbReference type="Proteomes" id="UP001497522">
    <property type="component" value="Chromosome 8"/>
</dbReference>
<dbReference type="PANTHER" id="PTHR33563:SF6">
    <property type="entry name" value="USPA DOMAIN-CONTAINING PROTEIN"/>
    <property type="match status" value="1"/>
</dbReference>
<dbReference type="EMBL" id="OZ023709">
    <property type="protein sequence ID" value="CAK9881230.1"/>
    <property type="molecule type" value="Genomic_DNA"/>
</dbReference>
<dbReference type="PANTHER" id="PTHR33563">
    <property type="match status" value="1"/>
</dbReference>
<name>A0ABP1BXQ9_9BRYO</name>
<feature type="compositionally biased region" description="Basic and acidic residues" evidence="1">
    <location>
        <begin position="71"/>
        <end position="83"/>
    </location>
</feature>
<accession>A0ABP1BXQ9</accession>
<feature type="region of interest" description="Disordered" evidence="1">
    <location>
        <begin position="1"/>
        <end position="22"/>
    </location>
</feature>
<evidence type="ECO:0000313" key="2">
    <source>
        <dbReference type="EMBL" id="CAK9881230.1"/>
    </source>
</evidence>